<dbReference type="OrthoDB" id="10257471at2759"/>
<proteinExistence type="predicted"/>
<evidence type="ECO:0000313" key="2">
    <source>
        <dbReference type="EnsemblMetazoa" id="CLYHEMP005629.1"/>
    </source>
</evidence>
<dbReference type="Proteomes" id="UP000594262">
    <property type="component" value="Unplaced"/>
</dbReference>
<dbReference type="GO" id="GO:0005737">
    <property type="term" value="C:cytoplasm"/>
    <property type="evidence" value="ECO:0007669"/>
    <property type="project" value="TreeGrafter"/>
</dbReference>
<protein>
    <recommendedName>
        <fullName evidence="4">F-box domain-containing protein</fullName>
    </recommendedName>
</protein>
<dbReference type="PANTHER" id="PTHR13382">
    <property type="entry name" value="MITOCHONDRIAL ATP SYNTHASE COUPLING FACTOR B"/>
    <property type="match status" value="1"/>
</dbReference>
<sequence>MNSEMELDKKDESFPSPGERVFQSWELVMNIFSYLPWSEVCRLRNLSAETRYACQYSVHEITDPEDHNIEENDFYDFLLALGSIGCHKLNKIDVLSSPNLSNNILPILKFCGNIEHLALTKNHGGQDIYMSMIYNTDVRHLAIQATEVHYFQDVDLIDILLILQNITELEITNAGITDIALAEISDEITNLTHLNISGCIDVTDVGLREILDKCKELKHLNVQNTPTMREDCVQAFIFNYTLEYFNALETNLLPDDAQRLKRHFDAFHRPYEFLWSRTKVVNQTYELETVREVNRRPLFTDFPPWTNEEIFNSMHIDEHLWNNAETITRRPVEFTAQQYLINLRNACNQPVFNPSTMVIHDWSEQAFKGGPKDWWSSDQKIDSLARKLKIKRSDPKLKETDEYKKIIEDENFRVDKVAFPEENNSKFGIDGILGNPDDTDLGWKRIYEVQDNLKSLKKEYEVLMEEFQTFEQK</sequence>
<dbReference type="SMART" id="SM00367">
    <property type="entry name" value="LRR_CC"/>
    <property type="match status" value="2"/>
</dbReference>
<dbReference type="SUPFAM" id="SSF52047">
    <property type="entry name" value="RNI-like"/>
    <property type="match status" value="1"/>
</dbReference>
<dbReference type="PANTHER" id="PTHR13382:SF10">
    <property type="entry name" value="ATP SYNTHASE SUBUNIT S, MITOCHONDRIAL"/>
    <property type="match status" value="1"/>
</dbReference>
<feature type="coiled-coil region" evidence="1">
    <location>
        <begin position="446"/>
        <end position="473"/>
    </location>
</feature>
<reference evidence="2" key="1">
    <citation type="submission" date="2021-01" db="UniProtKB">
        <authorList>
            <consortium name="EnsemblMetazoa"/>
        </authorList>
    </citation>
    <scope>IDENTIFICATION</scope>
</reference>
<dbReference type="EnsemblMetazoa" id="CLYHEMT005629.1">
    <property type="protein sequence ID" value="CLYHEMP005629.1"/>
    <property type="gene ID" value="CLYHEMG005629"/>
</dbReference>
<evidence type="ECO:0000256" key="1">
    <source>
        <dbReference type="SAM" id="Coils"/>
    </source>
</evidence>
<keyword evidence="1" id="KW-0175">Coiled coil</keyword>
<name>A0A7M5UWK4_9CNID</name>
<dbReference type="Gene3D" id="3.80.10.10">
    <property type="entry name" value="Ribonuclease Inhibitor"/>
    <property type="match status" value="1"/>
</dbReference>
<dbReference type="AlphaFoldDB" id="A0A7M5UWK4"/>
<keyword evidence="3" id="KW-1185">Reference proteome</keyword>
<dbReference type="InterPro" id="IPR032675">
    <property type="entry name" value="LRR_dom_sf"/>
</dbReference>
<accession>A0A7M5UWK4</accession>
<evidence type="ECO:0008006" key="4">
    <source>
        <dbReference type="Google" id="ProtNLM"/>
    </source>
</evidence>
<evidence type="ECO:0000313" key="3">
    <source>
        <dbReference type="Proteomes" id="UP000594262"/>
    </source>
</evidence>
<dbReference type="InterPro" id="IPR050648">
    <property type="entry name" value="F-box_LRR-repeat"/>
</dbReference>
<dbReference type="InterPro" id="IPR006553">
    <property type="entry name" value="Leu-rich_rpt_Cys-con_subtyp"/>
</dbReference>
<organism evidence="2 3">
    <name type="scientific">Clytia hemisphaerica</name>
    <dbReference type="NCBI Taxonomy" id="252671"/>
    <lineage>
        <taxon>Eukaryota</taxon>
        <taxon>Metazoa</taxon>
        <taxon>Cnidaria</taxon>
        <taxon>Hydrozoa</taxon>
        <taxon>Hydroidolina</taxon>
        <taxon>Leptothecata</taxon>
        <taxon>Obeliida</taxon>
        <taxon>Clytiidae</taxon>
        <taxon>Clytia</taxon>
    </lineage>
</organism>